<reference evidence="4" key="1">
    <citation type="submission" date="2018-07" db="EMBL/GenBank/DDBJ databases">
        <authorList>
            <person name="Quirk P.G."/>
            <person name="Krulwich T.A."/>
        </authorList>
    </citation>
    <scope>NUCLEOTIDE SEQUENCE</scope>
    <source>
        <strain evidence="4">Anand</strain>
    </source>
</reference>
<gene>
    <name evidence="3" type="ORF">TAT_000337900</name>
    <name evidence="4" type="ORF">TAV_000337700</name>
</gene>
<feature type="compositionally biased region" description="Acidic residues" evidence="2">
    <location>
        <begin position="33"/>
        <end position="54"/>
    </location>
</feature>
<dbReference type="EMBL" id="UIVT01000004">
    <property type="protein sequence ID" value="SVP94375.1"/>
    <property type="molecule type" value="Genomic_DNA"/>
</dbReference>
<evidence type="ECO:0000313" key="4">
    <source>
        <dbReference type="EMBL" id="SVP95220.1"/>
    </source>
</evidence>
<accession>A0A3B0N5M6</accession>
<proteinExistence type="predicted"/>
<feature type="coiled-coil region" evidence="1">
    <location>
        <begin position="473"/>
        <end position="503"/>
    </location>
</feature>
<feature type="coiled-coil region" evidence="1">
    <location>
        <begin position="167"/>
        <end position="194"/>
    </location>
</feature>
<protein>
    <submittedName>
        <fullName evidence="4">Uncharacterized protein</fullName>
    </submittedName>
</protein>
<dbReference type="EMBL" id="UIVS01000004">
    <property type="protein sequence ID" value="SVP95220.1"/>
    <property type="molecule type" value="Genomic_DNA"/>
</dbReference>
<evidence type="ECO:0000256" key="1">
    <source>
        <dbReference type="SAM" id="Coils"/>
    </source>
</evidence>
<feature type="compositionally biased region" description="Acidic residues" evidence="2">
    <location>
        <begin position="1"/>
        <end position="11"/>
    </location>
</feature>
<organism evidence="4">
    <name type="scientific">Theileria annulata</name>
    <dbReference type="NCBI Taxonomy" id="5874"/>
    <lineage>
        <taxon>Eukaryota</taxon>
        <taxon>Sar</taxon>
        <taxon>Alveolata</taxon>
        <taxon>Apicomplexa</taxon>
        <taxon>Aconoidasida</taxon>
        <taxon>Piroplasmida</taxon>
        <taxon>Theileriidae</taxon>
        <taxon>Theileria</taxon>
    </lineage>
</organism>
<name>A0A3B0N5M6_THEAN</name>
<feature type="region of interest" description="Disordered" evidence="2">
    <location>
        <begin position="585"/>
        <end position="616"/>
    </location>
</feature>
<feature type="region of interest" description="Disordered" evidence="2">
    <location>
        <begin position="1"/>
        <end position="55"/>
    </location>
</feature>
<evidence type="ECO:0000256" key="2">
    <source>
        <dbReference type="SAM" id="MobiDB-lite"/>
    </source>
</evidence>
<feature type="coiled-coil region" evidence="1">
    <location>
        <begin position="93"/>
        <end position="127"/>
    </location>
</feature>
<sequence>MDIYTEDDFDENNPVTKANYAGVPEEEKYENFEISDEKEDFEDEDYEEDDESDLDQTSMAQVLANTSTESRCSILQEEIRLLKLENDLLVSREKSLKDRVELLGKDNETLNNKVLEYEVKVSSLNKEIDLIKCRSDARQSTLENNYRELCSKIAASEDLNQKMRFDLNQQRAKNTVLEELIENKNTAIAELERRMEHLVPSTKTILRLNGEVQSDDKYKDLKYRLHATERQLDQVVTELSKVVSYNTTLNNDQDSKTSTKYLDYRALIKDYNAKSVKLKELEERISNDENKSKIATLEDNIKILNGKLAVRSTALKETERELKEFYSKQLDDLKTNISEHKQIIDSKVQELNVYKDRIESMKQELDLKNKSIIDKNEALNREKSQNHEIFLENESLKRKINEYLDQIRSLNMEKQVLLDREATHMAEFKNYSNETDLKLKKMELVLRHTQQMNNKTNSTQNEEKDKNDYSEFKNELLEQFTEIKQLLNTLERSKKEHQQNNNLILTLRHQNDTAMTALREENKNALNSFSEKNNTTLSELKQQNMNLVTTVTDNVNQVLYSLNNTSENLLKEIKSQLESLKEELRTSEAEKFVPETPTKTPNLDEGNVESSDDPLPEKYNKLKEAFKETTTTLLRKEKVLIDSLKKTVLECHTYKMKLDELKNSSSHPEDNFHSVKSSLKCSCKDLVKRDSETKVKNCWCRFKNFSNLRRALSRKAMLRESEVLESFEKPKVKRRTRQSDNLE</sequence>
<dbReference type="AlphaFoldDB" id="A0A3B0N5M6"/>
<feature type="coiled-coil region" evidence="1">
    <location>
        <begin position="264"/>
        <end position="420"/>
    </location>
</feature>
<evidence type="ECO:0000313" key="3">
    <source>
        <dbReference type="EMBL" id="SVP94375.1"/>
    </source>
</evidence>
<keyword evidence="1" id="KW-0175">Coiled coil</keyword>
<dbReference type="VEuPathDB" id="PiroplasmaDB:TA08440"/>